<feature type="signal peptide" evidence="1">
    <location>
        <begin position="1"/>
        <end position="19"/>
    </location>
</feature>
<keyword evidence="1" id="KW-0732">Signal</keyword>
<accession>A0A6N6N411</accession>
<sequence>MYRFAIFLILLACPALAHAGDIVATYHYQDGSTVVMSTRDAAHVRMDTGPDHYMLLKDNKVYAVSKSDGQWQYMDMDRMAGMGSMFGQSAAADIEDMDVRYTKTSRREKIAGYTGTVYEVEVTDKGKLVRRDEVVMSTHSDIKRANQGWMALAERMSQSMGQESAQALKAVCDDAVAKGYGGVLRYGDEMRLISLKKASLDASSYDLPAGSHAVNMGQPAQQGNTVNQDAEDIGQAAHDEAKDAAIDEVRQGVRDVFNGLFN</sequence>
<dbReference type="OrthoDB" id="5455148at2"/>
<comment type="caution">
    <text evidence="2">The sequence shown here is derived from an EMBL/GenBank/DDBJ whole genome shotgun (WGS) entry which is preliminary data.</text>
</comment>
<dbReference type="RefSeq" id="WP_151149211.1">
    <property type="nucleotide sequence ID" value="NZ_WAIE01000001.1"/>
</dbReference>
<name>A0A6N6N411_9BACT</name>
<evidence type="ECO:0000256" key="1">
    <source>
        <dbReference type="SAM" id="SignalP"/>
    </source>
</evidence>
<feature type="chain" id="PRO_5027022606" description="DUF4412 domain-containing protein" evidence="1">
    <location>
        <begin position="20"/>
        <end position="262"/>
    </location>
</feature>
<evidence type="ECO:0008006" key="4">
    <source>
        <dbReference type="Google" id="ProtNLM"/>
    </source>
</evidence>
<protein>
    <recommendedName>
        <fullName evidence="4">DUF4412 domain-containing protein</fullName>
    </recommendedName>
</protein>
<gene>
    <name evidence="2" type="ORF">F8A88_01600</name>
</gene>
<dbReference type="EMBL" id="WAIE01000001">
    <property type="protein sequence ID" value="KAB1442990.1"/>
    <property type="molecule type" value="Genomic_DNA"/>
</dbReference>
<keyword evidence="3" id="KW-1185">Reference proteome</keyword>
<organism evidence="2 3">
    <name type="scientific">Pseudodesulfovibrio senegalensis</name>
    <dbReference type="NCBI Taxonomy" id="1721087"/>
    <lineage>
        <taxon>Bacteria</taxon>
        <taxon>Pseudomonadati</taxon>
        <taxon>Thermodesulfobacteriota</taxon>
        <taxon>Desulfovibrionia</taxon>
        <taxon>Desulfovibrionales</taxon>
        <taxon>Desulfovibrionaceae</taxon>
    </lineage>
</organism>
<proteinExistence type="predicted"/>
<dbReference type="Proteomes" id="UP000438699">
    <property type="component" value="Unassembled WGS sequence"/>
</dbReference>
<dbReference type="AlphaFoldDB" id="A0A6N6N411"/>
<evidence type="ECO:0000313" key="3">
    <source>
        <dbReference type="Proteomes" id="UP000438699"/>
    </source>
</evidence>
<evidence type="ECO:0000313" key="2">
    <source>
        <dbReference type="EMBL" id="KAB1442990.1"/>
    </source>
</evidence>
<reference evidence="2 3" key="1">
    <citation type="journal article" date="2017" name="Int. J. Syst. Evol. Microbiol.">
        <title>Desulfovibrio senegalensis sp. nov., a mesophilic sulfate reducer isolated from marine sediment.</title>
        <authorList>
            <person name="Thioye A."/>
            <person name="Gam Z.B.A."/>
            <person name="Mbengue M."/>
            <person name="Cayol J.L."/>
            <person name="Joseph-Bartoli M."/>
            <person name="Toure-Kane C."/>
            <person name="Labat M."/>
        </authorList>
    </citation>
    <scope>NUCLEOTIDE SEQUENCE [LARGE SCALE GENOMIC DNA]</scope>
    <source>
        <strain evidence="2 3">DSM 101509</strain>
    </source>
</reference>